<feature type="compositionally biased region" description="Acidic residues" evidence="2">
    <location>
        <begin position="454"/>
        <end position="469"/>
    </location>
</feature>
<feature type="compositionally biased region" description="Basic residues" evidence="2">
    <location>
        <begin position="1047"/>
        <end position="1059"/>
    </location>
</feature>
<dbReference type="Proteomes" id="UP000077684">
    <property type="component" value="Unassembled WGS sequence"/>
</dbReference>
<feature type="compositionally biased region" description="Polar residues" evidence="2">
    <location>
        <begin position="1060"/>
        <end position="1073"/>
    </location>
</feature>
<dbReference type="GO" id="GO:0005938">
    <property type="term" value="C:cell cortex"/>
    <property type="evidence" value="ECO:0007669"/>
    <property type="project" value="InterPro"/>
</dbReference>
<evidence type="ECO:0000313" key="4">
    <source>
        <dbReference type="EMBL" id="KAE8247493.1"/>
    </source>
</evidence>
<feature type="compositionally biased region" description="Pro residues" evidence="2">
    <location>
        <begin position="926"/>
        <end position="938"/>
    </location>
</feature>
<proteinExistence type="predicted"/>
<dbReference type="InterPro" id="IPR053005">
    <property type="entry name" value="Nuclear_Pos-Cytoskel_Interact"/>
</dbReference>
<feature type="compositionally biased region" description="Polar residues" evidence="2">
    <location>
        <begin position="38"/>
        <end position="52"/>
    </location>
</feature>
<feature type="compositionally biased region" description="Polar residues" evidence="2">
    <location>
        <begin position="975"/>
        <end position="1005"/>
    </location>
</feature>
<dbReference type="PROSITE" id="PS50003">
    <property type="entry name" value="PH_DOMAIN"/>
    <property type="match status" value="1"/>
</dbReference>
<dbReference type="InterPro" id="IPR001849">
    <property type="entry name" value="PH_domain"/>
</dbReference>
<feature type="domain" description="PH" evidence="3">
    <location>
        <begin position="1125"/>
        <end position="1236"/>
    </location>
</feature>
<feature type="compositionally biased region" description="Low complexity" evidence="2">
    <location>
        <begin position="470"/>
        <end position="481"/>
    </location>
</feature>
<feature type="region of interest" description="Disordered" evidence="2">
    <location>
        <begin position="1242"/>
        <end position="1332"/>
    </location>
</feature>
<dbReference type="Pfam" id="PF12814">
    <property type="entry name" value="Mcp5_PH"/>
    <property type="match status" value="1"/>
</dbReference>
<feature type="coiled-coil region" evidence="1">
    <location>
        <begin position="216"/>
        <end position="303"/>
    </location>
</feature>
<feature type="region of interest" description="Disordered" evidence="2">
    <location>
        <begin position="115"/>
        <end position="145"/>
    </location>
</feature>
<keyword evidence="1" id="KW-0175">Coiled coil</keyword>
<feature type="region of interest" description="Disordered" evidence="2">
    <location>
        <begin position="892"/>
        <end position="1118"/>
    </location>
</feature>
<evidence type="ECO:0000256" key="1">
    <source>
        <dbReference type="SAM" id="Coils"/>
    </source>
</evidence>
<evidence type="ECO:0000313" key="5">
    <source>
        <dbReference type="Proteomes" id="UP000077684"/>
    </source>
</evidence>
<accession>A0A8X7MSR0</accession>
<feature type="coiled-coil region" evidence="1">
    <location>
        <begin position="571"/>
        <end position="605"/>
    </location>
</feature>
<dbReference type="GO" id="GO:0015631">
    <property type="term" value="F:tubulin binding"/>
    <property type="evidence" value="ECO:0007669"/>
    <property type="project" value="TreeGrafter"/>
</dbReference>
<reference evidence="4" key="2">
    <citation type="journal article" date="2019" name="IMA Fungus">
        <title>Genome sequencing and comparison of five Tilletia species to identify candidate genes for the detection of regulated species infecting wheat.</title>
        <authorList>
            <person name="Nguyen H.D.T."/>
            <person name="Sultana T."/>
            <person name="Kesanakurti P."/>
            <person name="Hambleton S."/>
        </authorList>
    </citation>
    <scope>NUCLEOTIDE SEQUENCE</scope>
    <source>
        <strain evidence="4">DAOMC 236426</strain>
    </source>
</reference>
<feature type="region of interest" description="Disordered" evidence="2">
    <location>
        <begin position="313"/>
        <end position="351"/>
    </location>
</feature>
<feature type="region of interest" description="Disordered" evidence="2">
    <location>
        <begin position="1462"/>
        <end position="1526"/>
    </location>
</feature>
<feature type="compositionally biased region" description="Basic residues" evidence="2">
    <location>
        <begin position="1462"/>
        <end position="1475"/>
    </location>
</feature>
<feature type="region of interest" description="Disordered" evidence="2">
    <location>
        <begin position="1346"/>
        <end position="1411"/>
    </location>
</feature>
<dbReference type="InterPro" id="IPR024774">
    <property type="entry name" value="PH_dom-Mcp5-type"/>
</dbReference>
<feature type="coiled-coil region" evidence="1">
    <location>
        <begin position="641"/>
        <end position="689"/>
    </location>
</feature>
<feature type="coiled-coil region" evidence="1">
    <location>
        <begin position="722"/>
        <end position="879"/>
    </location>
</feature>
<dbReference type="GO" id="GO:0005543">
    <property type="term" value="F:phospholipid binding"/>
    <property type="evidence" value="ECO:0007669"/>
    <property type="project" value="InterPro"/>
</dbReference>
<dbReference type="SUPFAM" id="SSF50729">
    <property type="entry name" value="PH domain-like"/>
    <property type="match status" value="1"/>
</dbReference>
<evidence type="ECO:0000256" key="2">
    <source>
        <dbReference type="SAM" id="MobiDB-lite"/>
    </source>
</evidence>
<feature type="region of interest" description="Disordered" evidence="2">
    <location>
        <begin position="1"/>
        <end position="101"/>
    </location>
</feature>
<dbReference type="PANTHER" id="PTHR28190">
    <property type="entry name" value="NUCLEAR MIGRATION PROTEIN NUM1"/>
    <property type="match status" value="1"/>
</dbReference>
<comment type="caution">
    <text evidence="4">The sequence shown here is derived from an EMBL/GenBank/DDBJ whole genome shotgun (WGS) entry which is preliminary data.</text>
</comment>
<keyword evidence="5" id="KW-1185">Reference proteome</keyword>
<feature type="compositionally biased region" description="Pro residues" evidence="2">
    <location>
        <begin position="955"/>
        <end position="964"/>
    </location>
</feature>
<feature type="compositionally biased region" description="Basic and acidic residues" evidence="2">
    <location>
        <begin position="129"/>
        <end position="144"/>
    </location>
</feature>
<name>A0A8X7MSR0_9BASI</name>
<gene>
    <name evidence="4" type="ORF">A4X06_0g4410</name>
</gene>
<organism evidence="4 5">
    <name type="scientific">Tilletia controversa</name>
    <name type="common">dwarf bunt fungus</name>
    <dbReference type="NCBI Taxonomy" id="13291"/>
    <lineage>
        <taxon>Eukaryota</taxon>
        <taxon>Fungi</taxon>
        <taxon>Dikarya</taxon>
        <taxon>Basidiomycota</taxon>
        <taxon>Ustilaginomycotina</taxon>
        <taxon>Exobasidiomycetes</taxon>
        <taxon>Tilletiales</taxon>
        <taxon>Tilletiaceae</taxon>
        <taxon>Tilletia</taxon>
    </lineage>
</organism>
<reference evidence="4" key="1">
    <citation type="submission" date="2016-04" db="EMBL/GenBank/DDBJ databases">
        <authorList>
            <person name="Nguyen H.D."/>
            <person name="Samba Siva P."/>
            <person name="Cullis J."/>
            <person name="Levesque C.A."/>
            <person name="Hambleton S."/>
        </authorList>
    </citation>
    <scope>NUCLEOTIDE SEQUENCE</scope>
    <source>
        <strain evidence="4">DAOMC 236426</strain>
    </source>
</reference>
<protein>
    <recommendedName>
        <fullName evidence="3">PH domain-containing protein</fullName>
    </recommendedName>
</protein>
<dbReference type="CDD" id="cd13365">
    <property type="entry name" value="PH_PLC_plant-like"/>
    <property type="match status" value="1"/>
</dbReference>
<dbReference type="PANTHER" id="PTHR28190:SF1">
    <property type="entry name" value="NUCLEAR MIGRATION PROTEIN NUM1"/>
    <property type="match status" value="1"/>
</dbReference>
<feature type="compositionally biased region" description="Basic and acidic residues" evidence="2">
    <location>
        <begin position="334"/>
        <end position="351"/>
    </location>
</feature>
<sequence length="1526" mass="165545">MSGQTPLTPGGAGAGGLGSNLSFRTPARPGSSLRKARQSTSESNQGTPSTPGLANYPHPPLPSSPSPLAFQGLAMAHPPHPPGMGFPSTEDNGPSGVGSSSSLATLLAADDADTTNGAVNLAGDTTARQYDRRARNAAPRDSRPDQALVNSIQFGLIAQIRALHAKETANEAEIAALKAQMEEAQKEAAMWKPKAVQLMENEEAFKQENWDLSVAKQTLEEELSESQAILRKAEAEKTRLNREITKAREMLDSQRVEIETHTAELERIKSLRETEAALARKERAGLQRDNSNLQTELQHLRADGQRIGVSTSSLGVGLGQSGSQSFSSSVDGDDTSRIGDETHTAELERIKSLRETEAALARKERAGLQRDNSNLQTELQHLRADGQRTGVSTSKVGVGLGQSGSQSFSSSMDGDDTSQIGDISIPVPPHALKEEANAQTDVVQDQVISQANDVTEEADTQTDVLEEEVSSQSSDSQSFSSNMDGDDTSQIGDISIPVPPHALREEANTQTDVVQDQVIPQASAVTEEANTQTDVLKEEVSTQTDVLKEHVSTQTDSSEEERIKRLHESELALARTEHANVQRDYSNLQTELQQLRAASQLARAAAVAEVAAGSRDVARMEEAEKEAALWKPKALQSMQNEEAFKQENSELSVAKQMLEEQLSEAQAKLQTADAEKTRLNQEITTARETLNSQRVQIETHTAELERIKSLRESDEAKAREMLDSHRARIETHTAELERIQSLRETEELAKARETLTSQQAEIETHTAELERIQSLRETEENKARETLNSQRAEIETHTAELERIKSLRETEELTKARETLSSQRAEIESHVAELERIKGLRETEASLAKEELANLQRDYTSLQAELQQLRADSQRADAAMAGAAAGGLVLVGAHSGPNRPTRNRESNATFGGGTSEDVDKSKPPHMQVPPPPPMPPPAGLSARRSQPSPVLAGVPPRPTSPPPAELVSRVREQQQRSSTLQVPNTSGRPSLSGMFTSNDAATTVRNGPAAGSNIQREPSLPSMRARTYSTESKAKPRNATNGDHLSAHSRRSRRGKVARKSSQTSFASDVTSELSHRISFGSSDAPNDRPDSRMQGGAGAHQRAATGSGSGPDGTNPDIIQAITQTMIGEYLFKYTRRTMRAGYSDKRHKRFFWVHPYTRMLYWTMADPGGARVSDGSSKGACIEDIRVVEDSNPNPPGLFHLSIIVKTAAREMKLTAPNKERHDVWLAALGYLVNRGMPTGDGTSMGDGDNMTDHESRGAATDTASPRKPRDRSATTGTGGSRSRFLSPARSLRSRKSNDAFLSAGSETNEATPRPRNGSHGAAVSSLNRSLTKRAGLPAREYLEQVESDQTARRAMLPPRSQLRPRAEARQQPNAATTPAKMSIGSAFGIPGSSGVKTSPTKALPTDDSWDRLADLSSHSFNDPRLKTAEEMLEEDNEGFDGIDNVRACCDGMHDVGSLAHKHHHHQHQRSHRGSTERRSSIGSQSRSFLQTGTQGRPSDVGSARSVSPAPQIGNPNLAPSFSR</sequence>
<evidence type="ECO:0000259" key="3">
    <source>
        <dbReference type="PROSITE" id="PS50003"/>
    </source>
</evidence>
<dbReference type="GO" id="GO:0005739">
    <property type="term" value="C:mitochondrion"/>
    <property type="evidence" value="ECO:0007669"/>
    <property type="project" value="TreeGrafter"/>
</dbReference>
<feature type="compositionally biased region" description="Polar residues" evidence="2">
    <location>
        <begin position="1483"/>
        <end position="1499"/>
    </location>
</feature>
<feature type="region of interest" description="Disordered" evidence="2">
    <location>
        <begin position="382"/>
        <end position="426"/>
    </location>
</feature>
<feature type="compositionally biased region" description="Polar residues" evidence="2">
    <location>
        <begin position="1516"/>
        <end position="1526"/>
    </location>
</feature>
<feature type="region of interest" description="Disordered" evidence="2">
    <location>
        <begin position="454"/>
        <end position="496"/>
    </location>
</feature>
<dbReference type="GO" id="GO:0000226">
    <property type="term" value="P:microtubule cytoskeleton organization"/>
    <property type="evidence" value="ECO:0007669"/>
    <property type="project" value="TreeGrafter"/>
</dbReference>
<dbReference type="GO" id="GO:0032065">
    <property type="term" value="P:maintenance of protein location in cell cortex"/>
    <property type="evidence" value="ECO:0007669"/>
    <property type="project" value="InterPro"/>
</dbReference>
<dbReference type="EMBL" id="LWDE02000462">
    <property type="protein sequence ID" value="KAE8247493.1"/>
    <property type="molecule type" value="Genomic_DNA"/>
</dbReference>
<feature type="compositionally biased region" description="Low complexity" evidence="2">
    <location>
        <begin position="313"/>
        <end position="330"/>
    </location>
</feature>